<dbReference type="InterPro" id="IPR002156">
    <property type="entry name" value="RNaseH_domain"/>
</dbReference>
<dbReference type="PROSITE" id="PS50879">
    <property type="entry name" value="RNASE_H_1"/>
    <property type="match status" value="1"/>
</dbReference>
<feature type="non-terminal residue" evidence="2">
    <location>
        <position position="1"/>
    </location>
</feature>
<dbReference type="PANTHER" id="PTHR47723">
    <property type="entry name" value="OS05G0353850 PROTEIN"/>
    <property type="match status" value="1"/>
</dbReference>
<dbReference type="InterPro" id="IPR036397">
    <property type="entry name" value="RNaseH_sf"/>
</dbReference>
<dbReference type="GO" id="GO:0003676">
    <property type="term" value="F:nucleic acid binding"/>
    <property type="evidence" value="ECO:0007669"/>
    <property type="project" value="InterPro"/>
</dbReference>
<evidence type="ECO:0000313" key="3">
    <source>
        <dbReference type="Proteomes" id="UP000554482"/>
    </source>
</evidence>
<feature type="domain" description="RNase H type-1" evidence="1">
    <location>
        <begin position="4"/>
        <end position="110"/>
    </location>
</feature>
<dbReference type="SUPFAM" id="SSF53098">
    <property type="entry name" value="Ribonuclease H-like"/>
    <property type="match status" value="1"/>
</dbReference>
<comment type="caution">
    <text evidence="2">The sequence shown here is derived from an EMBL/GenBank/DDBJ whole genome shotgun (WGS) entry which is preliminary data.</text>
</comment>
<dbReference type="EMBL" id="JABWDY010031643">
    <property type="protein sequence ID" value="KAF5184751.1"/>
    <property type="molecule type" value="Genomic_DNA"/>
</dbReference>
<dbReference type="GO" id="GO:0004523">
    <property type="term" value="F:RNA-DNA hybrid ribonuclease activity"/>
    <property type="evidence" value="ECO:0007669"/>
    <property type="project" value="InterPro"/>
</dbReference>
<dbReference type="InterPro" id="IPR012337">
    <property type="entry name" value="RNaseH-like_sf"/>
</dbReference>
<dbReference type="InterPro" id="IPR044730">
    <property type="entry name" value="RNase_H-like_dom_plant"/>
</dbReference>
<keyword evidence="3" id="KW-1185">Reference proteome</keyword>
<name>A0A7J6VJ35_THATH</name>
<organism evidence="2 3">
    <name type="scientific">Thalictrum thalictroides</name>
    <name type="common">Rue-anemone</name>
    <name type="synonym">Anemone thalictroides</name>
    <dbReference type="NCBI Taxonomy" id="46969"/>
    <lineage>
        <taxon>Eukaryota</taxon>
        <taxon>Viridiplantae</taxon>
        <taxon>Streptophyta</taxon>
        <taxon>Embryophyta</taxon>
        <taxon>Tracheophyta</taxon>
        <taxon>Spermatophyta</taxon>
        <taxon>Magnoliopsida</taxon>
        <taxon>Ranunculales</taxon>
        <taxon>Ranunculaceae</taxon>
        <taxon>Thalictroideae</taxon>
        <taxon>Thalictrum</taxon>
    </lineage>
</organism>
<dbReference type="Gene3D" id="3.30.420.10">
    <property type="entry name" value="Ribonuclease H-like superfamily/Ribonuclease H"/>
    <property type="match status" value="1"/>
</dbReference>
<sequence>EPPPEGVICLNTDGALTNTGAGYGGVYRDSEGKVKLAFCSSTKGSDITTIELEAITTGMQIALAQGYCKVRLLSDSKQAVDFINVEGSKHLGDHEGLLDKQRLLCRDFKG</sequence>
<dbReference type="InterPro" id="IPR053151">
    <property type="entry name" value="RNase_H-like"/>
</dbReference>
<dbReference type="Proteomes" id="UP000554482">
    <property type="component" value="Unassembled WGS sequence"/>
</dbReference>
<proteinExistence type="predicted"/>
<evidence type="ECO:0000313" key="2">
    <source>
        <dbReference type="EMBL" id="KAF5184751.1"/>
    </source>
</evidence>
<dbReference type="CDD" id="cd06222">
    <property type="entry name" value="RNase_H_like"/>
    <property type="match status" value="1"/>
</dbReference>
<evidence type="ECO:0000259" key="1">
    <source>
        <dbReference type="PROSITE" id="PS50879"/>
    </source>
</evidence>
<accession>A0A7J6VJ35</accession>
<dbReference type="Pfam" id="PF13456">
    <property type="entry name" value="RVT_3"/>
    <property type="match status" value="1"/>
</dbReference>
<protein>
    <recommendedName>
        <fullName evidence="1">RNase H type-1 domain-containing protein</fullName>
    </recommendedName>
</protein>
<reference evidence="2 3" key="1">
    <citation type="submission" date="2020-06" db="EMBL/GenBank/DDBJ databases">
        <title>Transcriptomic and genomic resources for Thalictrum thalictroides and T. hernandezii: Facilitating candidate gene discovery in an emerging model plant lineage.</title>
        <authorList>
            <person name="Arias T."/>
            <person name="Riano-Pachon D.M."/>
            <person name="Di Stilio V.S."/>
        </authorList>
    </citation>
    <scope>NUCLEOTIDE SEQUENCE [LARGE SCALE GENOMIC DNA]</scope>
    <source>
        <strain evidence="3">cv. WT478/WT964</strain>
        <tissue evidence="2">Leaves</tissue>
    </source>
</reference>
<dbReference type="OrthoDB" id="1906820at2759"/>
<dbReference type="PANTHER" id="PTHR47723:SF19">
    <property type="entry name" value="POLYNUCLEOTIDYL TRANSFERASE, RIBONUCLEASE H-LIKE SUPERFAMILY PROTEIN"/>
    <property type="match status" value="1"/>
</dbReference>
<dbReference type="AlphaFoldDB" id="A0A7J6VJ35"/>
<gene>
    <name evidence="2" type="ORF">FRX31_025662</name>
</gene>